<dbReference type="GO" id="GO:0008270">
    <property type="term" value="F:zinc ion binding"/>
    <property type="evidence" value="ECO:0007669"/>
    <property type="project" value="InterPro"/>
</dbReference>
<dbReference type="GO" id="GO:0008198">
    <property type="term" value="F:ferrous iron binding"/>
    <property type="evidence" value="ECO:0007669"/>
    <property type="project" value="InterPro"/>
</dbReference>
<dbReference type="PANTHER" id="PTHR30096">
    <property type="entry name" value="4,5-DOPA DIOXYGENASE EXTRADIOL-LIKE PROTEIN"/>
    <property type="match status" value="1"/>
</dbReference>
<evidence type="ECO:0000313" key="8">
    <source>
        <dbReference type="Proteomes" id="UP000472676"/>
    </source>
</evidence>
<sequence length="271" mass="29473">MSDRDPLRQPSLYIPHGGGPCFFMDWNPPGIWDRMADFLRGLVATLPARPRAVLLISAHWLEAAFTVGSHPQPPLIYDYYGFPEHTYQLRYGAPGAPVLAARVRTLLEAQALPAADDAQRGYDHGVFIPLKLVLPAADVPVVQLSLMASMDAAAHLAAGRALAALRNEGVLIVGSGMSFHNMRAYGDPRFGPVSERFDSWLTAAVEAAPAEREARLARWDEAPDARLSHPPRAEEHLLPLMVAAGAAPGGVGRCIFSDRVMETTVSAYRFD</sequence>
<evidence type="ECO:0000256" key="4">
    <source>
        <dbReference type="ARBA" id="ARBA00022833"/>
    </source>
</evidence>
<dbReference type="CDD" id="cd07363">
    <property type="entry name" value="45_DOPA_Dioxygenase"/>
    <property type="match status" value="1"/>
</dbReference>
<organism evidence="7 8">
    <name type="scientific">Solimonas terrae</name>
    <dbReference type="NCBI Taxonomy" id="1396819"/>
    <lineage>
        <taxon>Bacteria</taxon>
        <taxon>Pseudomonadati</taxon>
        <taxon>Pseudomonadota</taxon>
        <taxon>Gammaproteobacteria</taxon>
        <taxon>Nevskiales</taxon>
        <taxon>Nevskiaceae</taxon>
        <taxon>Solimonas</taxon>
    </lineage>
</organism>
<dbReference type="SUPFAM" id="SSF53213">
    <property type="entry name" value="LigB-like"/>
    <property type="match status" value="1"/>
</dbReference>
<dbReference type="EMBL" id="JAAMOW010000001">
    <property type="protein sequence ID" value="NGY03686.1"/>
    <property type="molecule type" value="Genomic_DNA"/>
</dbReference>
<evidence type="ECO:0000256" key="5">
    <source>
        <dbReference type="ARBA" id="ARBA00023002"/>
    </source>
</evidence>
<dbReference type="PIRSF" id="PIRSF006157">
    <property type="entry name" value="Doxgns_DODA"/>
    <property type="match status" value="1"/>
</dbReference>
<evidence type="ECO:0000313" key="7">
    <source>
        <dbReference type="EMBL" id="NGY03686.1"/>
    </source>
</evidence>
<dbReference type="InterPro" id="IPR014436">
    <property type="entry name" value="Extradiol_dOase_DODA"/>
</dbReference>
<keyword evidence="4" id="KW-0862">Zinc</keyword>
<dbReference type="AlphaFoldDB" id="A0A6M2BM61"/>
<gene>
    <name evidence="7" type="ORF">G7Y85_02815</name>
</gene>
<keyword evidence="8" id="KW-1185">Reference proteome</keyword>
<evidence type="ECO:0000256" key="3">
    <source>
        <dbReference type="ARBA" id="ARBA00022723"/>
    </source>
</evidence>
<dbReference type="RefSeq" id="WP_166251330.1">
    <property type="nucleotide sequence ID" value="NZ_JAAMOW010000001.1"/>
</dbReference>
<dbReference type="Gene3D" id="3.40.830.10">
    <property type="entry name" value="LigB-like"/>
    <property type="match status" value="1"/>
</dbReference>
<protein>
    <submittedName>
        <fullName evidence="7">Dioxygenase</fullName>
    </submittedName>
</protein>
<keyword evidence="5" id="KW-0560">Oxidoreductase</keyword>
<comment type="similarity">
    <text evidence="2">Belongs to the DODA-type extradiol aromatic ring-opening dioxygenase family.</text>
</comment>
<feature type="domain" description="Extradiol ring-cleavage dioxygenase class III enzyme subunit B" evidence="6">
    <location>
        <begin position="48"/>
        <end position="249"/>
    </location>
</feature>
<dbReference type="Pfam" id="PF02900">
    <property type="entry name" value="LigB"/>
    <property type="match status" value="1"/>
</dbReference>
<proteinExistence type="inferred from homology"/>
<evidence type="ECO:0000256" key="2">
    <source>
        <dbReference type="ARBA" id="ARBA00007581"/>
    </source>
</evidence>
<keyword evidence="7" id="KW-0223">Dioxygenase</keyword>
<comment type="caution">
    <text evidence="7">The sequence shown here is derived from an EMBL/GenBank/DDBJ whole genome shotgun (WGS) entry which is preliminary data.</text>
</comment>
<comment type="cofactor">
    <cofactor evidence="1">
        <name>Zn(2+)</name>
        <dbReference type="ChEBI" id="CHEBI:29105"/>
    </cofactor>
</comment>
<dbReference type="InterPro" id="IPR004183">
    <property type="entry name" value="Xdiol_dOase_suB"/>
</dbReference>
<dbReference type="Proteomes" id="UP000472676">
    <property type="component" value="Unassembled WGS sequence"/>
</dbReference>
<evidence type="ECO:0000256" key="1">
    <source>
        <dbReference type="ARBA" id="ARBA00001947"/>
    </source>
</evidence>
<keyword evidence="3" id="KW-0479">Metal-binding</keyword>
<reference evidence="7 8" key="1">
    <citation type="journal article" date="2014" name="Int. J. Syst. Evol. Microbiol.">
        <title>Solimonas terrae sp. nov., isolated from soil.</title>
        <authorList>
            <person name="Kim S.J."/>
            <person name="Moon J.Y."/>
            <person name="Weon H.Y."/>
            <person name="Ahn J.H."/>
            <person name="Chen W.M."/>
            <person name="Kwon S.W."/>
        </authorList>
    </citation>
    <scope>NUCLEOTIDE SEQUENCE [LARGE SCALE GENOMIC DNA]</scope>
    <source>
        <strain evidence="7 8">KIS83-12</strain>
    </source>
</reference>
<evidence type="ECO:0000259" key="6">
    <source>
        <dbReference type="Pfam" id="PF02900"/>
    </source>
</evidence>
<name>A0A6M2BM61_9GAMM</name>
<dbReference type="GO" id="GO:0016702">
    <property type="term" value="F:oxidoreductase activity, acting on single donors with incorporation of molecular oxygen, incorporation of two atoms of oxygen"/>
    <property type="evidence" value="ECO:0007669"/>
    <property type="project" value="UniProtKB-ARBA"/>
</dbReference>
<accession>A0A6M2BM61</accession>
<dbReference type="PANTHER" id="PTHR30096:SF0">
    <property type="entry name" value="4,5-DOPA DIOXYGENASE EXTRADIOL-LIKE PROTEIN"/>
    <property type="match status" value="1"/>
</dbReference>